<accession>A0A6A3J0E0</accession>
<evidence type="ECO:0000256" key="3">
    <source>
        <dbReference type="ARBA" id="ARBA00022692"/>
    </source>
</evidence>
<dbReference type="Proteomes" id="UP000488956">
    <property type="component" value="Unassembled WGS sequence"/>
</dbReference>
<dbReference type="AlphaFoldDB" id="A0A6A3J0E0"/>
<dbReference type="EMBL" id="QXGD01001605">
    <property type="protein sequence ID" value="KAE9202600.1"/>
    <property type="molecule type" value="Genomic_DNA"/>
</dbReference>
<evidence type="ECO:0000313" key="23">
    <source>
        <dbReference type="Proteomes" id="UP000488956"/>
    </source>
</evidence>
<evidence type="ECO:0000313" key="18">
    <source>
        <dbReference type="Proteomes" id="UP000440367"/>
    </source>
</evidence>
<reference evidence="21 22" key="1">
    <citation type="submission" date="2018-09" db="EMBL/GenBank/DDBJ databases">
        <title>Genomic investigation of the strawberry pathogen Phytophthora fragariae indicates pathogenicity is determined by transcriptional variation in three key races.</title>
        <authorList>
            <person name="Adams T.M."/>
            <person name="Armitage A.D."/>
            <person name="Sobczyk M.K."/>
            <person name="Bates H.J."/>
            <person name="Dunwell J.M."/>
            <person name="Nellist C.F."/>
            <person name="Harrison R.J."/>
        </authorList>
    </citation>
    <scope>NUCLEOTIDE SEQUENCE [LARGE SCALE GENOMIC DNA]</scope>
    <source>
        <strain evidence="14 17">A4</strain>
        <strain evidence="13 18">BC-1</strain>
        <strain evidence="12 22">BC-23</strain>
        <strain evidence="11 16">NOV-27</strain>
        <strain evidence="10 19">NOV-5</strain>
        <strain evidence="8 20">NOV-71</strain>
        <strain evidence="6 15">NOV-9</strain>
        <strain evidence="9 23">ONT-3</strain>
        <strain evidence="7 21">SCRP245</strain>
    </source>
</reference>
<organism evidence="7 21">
    <name type="scientific">Phytophthora fragariae</name>
    <dbReference type="NCBI Taxonomy" id="53985"/>
    <lineage>
        <taxon>Eukaryota</taxon>
        <taxon>Sar</taxon>
        <taxon>Stramenopiles</taxon>
        <taxon>Oomycota</taxon>
        <taxon>Peronosporomycetes</taxon>
        <taxon>Peronosporales</taxon>
        <taxon>Peronosporaceae</taxon>
        <taxon>Phytophthora</taxon>
    </lineage>
</organism>
<evidence type="ECO:0000313" key="12">
    <source>
        <dbReference type="EMBL" id="KAE9198656.1"/>
    </source>
</evidence>
<gene>
    <name evidence="14" type="ORF">PF001_g19676</name>
    <name evidence="13" type="ORF">PF002_g21193</name>
    <name evidence="12" type="ORF">PF004_g19480</name>
    <name evidence="11" type="ORF">PF005_g20616</name>
    <name evidence="10" type="ORF">PF006_g19512</name>
    <name evidence="8" type="ORF">PF007_g20781</name>
    <name evidence="6" type="ORF">PF009_g21650</name>
    <name evidence="9" type="ORF">PF010_g19302</name>
    <name evidence="7" type="ORF">PF011_g19406</name>
</gene>
<evidence type="ECO:0000256" key="2">
    <source>
        <dbReference type="ARBA" id="ARBA00007262"/>
    </source>
</evidence>
<dbReference type="Proteomes" id="UP000429523">
    <property type="component" value="Unassembled WGS sequence"/>
</dbReference>
<keyword evidence="16" id="KW-1185">Reference proteome</keyword>
<dbReference type="EMBL" id="QXGC01001651">
    <property type="protein sequence ID" value="KAE9198656.1"/>
    <property type="molecule type" value="Genomic_DNA"/>
</dbReference>
<dbReference type="Proteomes" id="UP000440367">
    <property type="component" value="Unassembled WGS sequence"/>
</dbReference>
<protein>
    <submittedName>
        <fullName evidence="7">Uncharacterized protein</fullName>
    </submittedName>
</protein>
<keyword evidence="3" id="KW-0812">Transmembrane</keyword>
<evidence type="ECO:0000313" key="11">
    <source>
        <dbReference type="EMBL" id="KAE9186999.1"/>
    </source>
</evidence>
<dbReference type="Gene3D" id="6.10.110.10">
    <property type="match status" value="1"/>
</dbReference>
<dbReference type="Proteomes" id="UP000476176">
    <property type="component" value="Unassembled WGS sequence"/>
</dbReference>
<evidence type="ECO:0000313" key="6">
    <source>
        <dbReference type="EMBL" id="KAE8928200.1"/>
    </source>
</evidence>
<evidence type="ECO:0000313" key="9">
    <source>
        <dbReference type="EMBL" id="KAE9088649.1"/>
    </source>
</evidence>
<evidence type="ECO:0000313" key="8">
    <source>
        <dbReference type="EMBL" id="KAE9086408.1"/>
    </source>
</evidence>
<name>A0A6A3J0E0_9STRA</name>
<evidence type="ECO:0000313" key="21">
    <source>
        <dbReference type="Proteomes" id="UP000460718"/>
    </source>
</evidence>
<keyword evidence="5" id="KW-0472">Membrane</keyword>
<dbReference type="GO" id="GO:0016020">
    <property type="term" value="C:membrane"/>
    <property type="evidence" value="ECO:0007669"/>
    <property type="project" value="UniProtKB-SubCell"/>
</dbReference>
<dbReference type="EMBL" id="QXGB01001687">
    <property type="protein sequence ID" value="KAE9186999.1"/>
    <property type="molecule type" value="Genomic_DNA"/>
</dbReference>
<dbReference type="EMBL" id="QXFX01001537">
    <property type="protein sequence ID" value="KAE9088649.1"/>
    <property type="molecule type" value="Genomic_DNA"/>
</dbReference>
<evidence type="ECO:0000313" key="16">
    <source>
        <dbReference type="Proteomes" id="UP000433483"/>
    </source>
</evidence>
<dbReference type="EMBL" id="QXFZ01001695">
    <property type="protein sequence ID" value="KAE9086408.1"/>
    <property type="molecule type" value="Genomic_DNA"/>
</dbReference>
<evidence type="ECO:0000256" key="5">
    <source>
        <dbReference type="ARBA" id="ARBA00023136"/>
    </source>
</evidence>
<dbReference type="InterPro" id="IPR009311">
    <property type="entry name" value="IFI6/IFI27-like"/>
</dbReference>
<evidence type="ECO:0000313" key="20">
    <source>
        <dbReference type="Proteomes" id="UP000441208"/>
    </source>
</evidence>
<comment type="subcellular location">
    <subcellularLocation>
        <location evidence="1">Membrane</location>
        <topology evidence="1">Multi-pass membrane protein</topology>
    </subcellularLocation>
</comment>
<keyword evidence="4" id="KW-1133">Transmembrane helix</keyword>
<dbReference type="Proteomes" id="UP000460718">
    <property type="component" value="Unassembled WGS sequence"/>
</dbReference>
<evidence type="ECO:0000313" key="19">
    <source>
        <dbReference type="Proteomes" id="UP000440732"/>
    </source>
</evidence>
<dbReference type="InterPro" id="IPR038213">
    <property type="entry name" value="IFI6/IFI27-like_sf"/>
</dbReference>
<dbReference type="Proteomes" id="UP000437068">
    <property type="component" value="Unassembled WGS sequence"/>
</dbReference>
<evidence type="ECO:0000313" key="22">
    <source>
        <dbReference type="Proteomes" id="UP000476176"/>
    </source>
</evidence>
<dbReference type="EMBL" id="QXGE01001622">
    <property type="protein sequence ID" value="KAE9290253.1"/>
    <property type="molecule type" value="Genomic_DNA"/>
</dbReference>
<dbReference type="Pfam" id="PF06140">
    <property type="entry name" value="Ifi-6-16"/>
    <property type="match status" value="1"/>
</dbReference>
<dbReference type="EMBL" id="QXGF01001723">
    <property type="protein sequence ID" value="KAE8928200.1"/>
    <property type="molecule type" value="Genomic_DNA"/>
</dbReference>
<evidence type="ECO:0000313" key="13">
    <source>
        <dbReference type="EMBL" id="KAE9202600.1"/>
    </source>
</evidence>
<evidence type="ECO:0000313" key="15">
    <source>
        <dbReference type="Proteomes" id="UP000429523"/>
    </source>
</evidence>
<comment type="caution">
    <text evidence="7">The sequence shown here is derived from an EMBL/GenBank/DDBJ whole genome shotgun (WGS) entry which is preliminary data.</text>
</comment>
<dbReference type="Proteomes" id="UP000440732">
    <property type="component" value="Unassembled WGS sequence"/>
</dbReference>
<dbReference type="Proteomes" id="UP000433483">
    <property type="component" value="Unassembled WGS sequence"/>
</dbReference>
<evidence type="ECO:0000313" key="7">
    <source>
        <dbReference type="EMBL" id="KAE8987860.1"/>
    </source>
</evidence>
<evidence type="ECO:0000313" key="17">
    <source>
        <dbReference type="Proteomes" id="UP000437068"/>
    </source>
</evidence>
<dbReference type="PANTHER" id="PTHR16932:SF18">
    <property type="entry name" value="INTERFERON, ALPHA-INDUCIBLE PROTEIN 27-LIKE 2"/>
    <property type="match status" value="1"/>
</dbReference>
<dbReference type="EMBL" id="QXGA01001618">
    <property type="protein sequence ID" value="KAE9114466.1"/>
    <property type="molecule type" value="Genomic_DNA"/>
</dbReference>
<evidence type="ECO:0000313" key="10">
    <source>
        <dbReference type="EMBL" id="KAE9114466.1"/>
    </source>
</evidence>
<dbReference type="Proteomes" id="UP000441208">
    <property type="component" value="Unassembled WGS sequence"/>
</dbReference>
<dbReference type="EMBL" id="QXFW01001643">
    <property type="protein sequence ID" value="KAE8987860.1"/>
    <property type="molecule type" value="Genomic_DNA"/>
</dbReference>
<dbReference type="PANTHER" id="PTHR16932">
    <property type="entry name" value="INTERFERON ALPHA-INDUCIBLE PROTEIN 27"/>
    <property type="match status" value="1"/>
</dbReference>
<evidence type="ECO:0000256" key="1">
    <source>
        <dbReference type="ARBA" id="ARBA00004141"/>
    </source>
</evidence>
<comment type="similarity">
    <text evidence="2">Belongs to the IFI6/IFI27 family.</text>
</comment>
<sequence length="128" mass="12470">MAGGAGFGLGLWGFASPIAHVLGFTTSGIASSSIAASWMSASAIANGGGVASGGFVAFLQSVGVVGLAPSWSPRLLGTGTAVGWWLGVGSTRVIAITPSTVLTKMVEGMITGGAIGAMSNTRTSNVNP</sequence>
<evidence type="ECO:0000313" key="14">
    <source>
        <dbReference type="EMBL" id="KAE9290253.1"/>
    </source>
</evidence>
<evidence type="ECO:0000256" key="4">
    <source>
        <dbReference type="ARBA" id="ARBA00022989"/>
    </source>
</evidence>
<proteinExistence type="inferred from homology"/>